<dbReference type="Pfam" id="PF13302">
    <property type="entry name" value="Acetyltransf_3"/>
    <property type="match status" value="1"/>
</dbReference>
<evidence type="ECO:0000313" key="3">
    <source>
        <dbReference type="Proteomes" id="UP001396898"/>
    </source>
</evidence>
<comment type="caution">
    <text evidence="2">The sequence shown here is derived from an EMBL/GenBank/DDBJ whole genome shotgun (WGS) entry which is preliminary data.</text>
</comment>
<dbReference type="InterPro" id="IPR051531">
    <property type="entry name" value="N-acetyltransferase"/>
</dbReference>
<dbReference type="Proteomes" id="UP001396898">
    <property type="component" value="Unassembled WGS sequence"/>
</dbReference>
<reference evidence="2 3" key="1">
    <citation type="submission" date="2023-01" db="EMBL/GenBank/DDBJ databases">
        <title>Analysis of 21 Apiospora genomes using comparative genomics revels a genus with tremendous synthesis potential of carbohydrate active enzymes and secondary metabolites.</title>
        <authorList>
            <person name="Sorensen T."/>
        </authorList>
    </citation>
    <scope>NUCLEOTIDE SEQUENCE [LARGE SCALE GENOMIC DNA]</scope>
    <source>
        <strain evidence="2 3">CBS 20057</strain>
    </source>
</reference>
<evidence type="ECO:0000313" key="2">
    <source>
        <dbReference type="EMBL" id="KAK8018423.1"/>
    </source>
</evidence>
<dbReference type="InterPro" id="IPR016181">
    <property type="entry name" value="Acyl_CoA_acyltransferase"/>
</dbReference>
<gene>
    <name evidence="2" type="ORF">PG991_007613</name>
</gene>
<dbReference type="Gene3D" id="3.40.630.30">
    <property type="match status" value="1"/>
</dbReference>
<keyword evidence="3" id="KW-1185">Reference proteome</keyword>
<evidence type="ECO:0000259" key="1">
    <source>
        <dbReference type="Pfam" id="PF13302"/>
    </source>
</evidence>
<name>A0ABR1RW07_9PEZI</name>
<dbReference type="PANTHER" id="PTHR43792">
    <property type="entry name" value="GNAT FAMILY, PUTATIVE (AFU_ORTHOLOGUE AFUA_3G00765)-RELATED-RELATED"/>
    <property type="match status" value="1"/>
</dbReference>
<sequence length="200" mass="21150">MAKPSPRFFLEPLSEEKHSQGIYELWNKPGNLAGTSMQTAPDLEKTRTMIRDRAYGAKPGIVNFAIMAGPGSPLYGLATATAPEEGETSNAPTPEPRIIGITGVLRVAPEEAGWYVAGSCRGLGVATEAVGAMLGKYWETQPAATEVIAYIRVGNVASERTAARSGFVRAMERTVAKGSILPNGMVADGDCGVWVAKKPV</sequence>
<dbReference type="EMBL" id="JAQQWI010000010">
    <property type="protein sequence ID" value="KAK8018423.1"/>
    <property type="molecule type" value="Genomic_DNA"/>
</dbReference>
<organism evidence="2 3">
    <name type="scientific">Apiospora marii</name>
    <dbReference type="NCBI Taxonomy" id="335849"/>
    <lineage>
        <taxon>Eukaryota</taxon>
        <taxon>Fungi</taxon>
        <taxon>Dikarya</taxon>
        <taxon>Ascomycota</taxon>
        <taxon>Pezizomycotina</taxon>
        <taxon>Sordariomycetes</taxon>
        <taxon>Xylariomycetidae</taxon>
        <taxon>Amphisphaeriales</taxon>
        <taxon>Apiosporaceae</taxon>
        <taxon>Apiospora</taxon>
    </lineage>
</organism>
<accession>A0ABR1RW07</accession>
<dbReference type="InterPro" id="IPR000182">
    <property type="entry name" value="GNAT_dom"/>
</dbReference>
<dbReference type="SUPFAM" id="SSF55729">
    <property type="entry name" value="Acyl-CoA N-acyltransferases (Nat)"/>
    <property type="match status" value="1"/>
</dbReference>
<protein>
    <recommendedName>
        <fullName evidence="1">N-acetyltransferase domain-containing protein</fullName>
    </recommendedName>
</protein>
<dbReference type="PANTHER" id="PTHR43792:SF1">
    <property type="entry name" value="N-ACETYLTRANSFERASE DOMAIN-CONTAINING PROTEIN"/>
    <property type="match status" value="1"/>
</dbReference>
<feature type="domain" description="N-acetyltransferase" evidence="1">
    <location>
        <begin position="7"/>
        <end position="168"/>
    </location>
</feature>
<proteinExistence type="predicted"/>